<dbReference type="EMBL" id="FNAE01000005">
    <property type="protein sequence ID" value="SDF06628.1"/>
    <property type="molecule type" value="Genomic_DNA"/>
</dbReference>
<dbReference type="Proteomes" id="UP000182413">
    <property type="component" value="Unassembled WGS sequence"/>
</dbReference>
<organism evidence="1 2">
    <name type="scientific">Ectopseudomonas alcaliphila</name>
    <dbReference type="NCBI Taxonomy" id="101564"/>
    <lineage>
        <taxon>Bacteria</taxon>
        <taxon>Pseudomonadati</taxon>
        <taxon>Pseudomonadota</taxon>
        <taxon>Gammaproteobacteria</taxon>
        <taxon>Pseudomonadales</taxon>
        <taxon>Pseudomonadaceae</taxon>
        <taxon>Ectopseudomonas</taxon>
    </lineage>
</organism>
<protein>
    <submittedName>
        <fullName evidence="1">Putative transposase</fullName>
    </submittedName>
</protein>
<evidence type="ECO:0000313" key="1">
    <source>
        <dbReference type="EMBL" id="SDF06628.1"/>
    </source>
</evidence>
<dbReference type="AlphaFoldDB" id="A0A1G7I1Z5"/>
<accession>A0A1G7I1Z5</accession>
<sequence>MPHYRRERIAGATYFFTVTLADRRSRLLVDEIALLR</sequence>
<reference evidence="1 2" key="1">
    <citation type="submission" date="2016-10" db="EMBL/GenBank/DDBJ databases">
        <authorList>
            <person name="de Groot N.N."/>
        </authorList>
    </citation>
    <scope>NUCLEOTIDE SEQUENCE [LARGE SCALE GENOMIC DNA]</scope>
    <source>
        <strain evidence="1 2">JCM 10630</strain>
    </source>
</reference>
<evidence type="ECO:0000313" key="2">
    <source>
        <dbReference type="Proteomes" id="UP000182413"/>
    </source>
</evidence>
<name>A0A1G7I1Z5_9GAMM</name>
<gene>
    <name evidence="1" type="ORF">SAMN05216575_105245</name>
</gene>
<proteinExistence type="predicted"/>